<evidence type="ECO:0000313" key="6">
    <source>
        <dbReference type="EMBL" id="QDT22375.1"/>
    </source>
</evidence>
<dbReference type="GO" id="GO:0003677">
    <property type="term" value="F:DNA binding"/>
    <property type="evidence" value="ECO:0007669"/>
    <property type="project" value="UniProtKB-KW"/>
</dbReference>
<keyword evidence="3" id="KW-0175">Coiled coil</keyword>
<reference evidence="6 7" key="1">
    <citation type="submission" date="2019-02" db="EMBL/GenBank/DDBJ databases">
        <title>Deep-cultivation of Planctomycetes and their phenomic and genomic characterization uncovers novel biology.</title>
        <authorList>
            <person name="Wiegand S."/>
            <person name="Jogler M."/>
            <person name="Boedeker C."/>
            <person name="Pinto D."/>
            <person name="Vollmers J."/>
            <person name="Rivas-Marin E."/>
            <person name="Kohn T."/>
            <person name="Peeters S.H."/>
            <person name="Heuer A."/>
            <person name="Rast P."/>
            <person name="Oberbeckmann S."/>
            <person name="Bunk B."/>
            <person name="Jeske O."/>
            <person name="Meyerdierks A."/>
            <person name="Storesund J.E."/>
            <person name="Kallscheuer N."/>
            <person name="Luecker S."/>
            <person name="Lage O.M."/>
            <person name="Pohl T."/>
            <person name="Merkel B.J."/>
            <person name="Hornburger P."/>
            <person name="Mueller R.-W."/>
            <person name="Bruemmer F."/>
            <person name="Labrenz M."/>
            <person name="Spormann A.M."/>
            <person name="Op den Camp H."/>
            <person name="Overmann J."/>
            <person name="Amann R."/>
            <person name="Jetten M.S.M."/>
            <person name="Mascher T."/>
            <person name="Medema M.H."/>
            <person name="Devos D.P."/>
            <person name="Kaster A.-K."/>
            <person name="Ovreas L."/>
            <person name="Rohde M."/>
            <person name="Galperin M.Y."/>
            <person name="Jogler C."/>
        </authorList>
    </citation>
    <scope>NUCLEOTIDE SEQUENCE [LARGE SCALE GENOMIC DNA]</scope>
    <source>
        <strain evidence="6 7">HG66A1</strain>
    </source>
</reference>
<dbReference type="AlphaFoldDB" id="A0A517PSM3"/>
<name>A0A517PSM3_9PLAN</name>
<dbReference type="InterPro" id="IPR036162">
    <property type="entry name" value="Resolvase-like_N_sf"/>
</dbReference>
<evidence type="ECO:0000313" key="7">
    <source>
        <dbReference type="Proteomes" id="UP000320421"/>
    </source>
</evidence>
<dbReference type="Proteomes" id="UP000320421">
    <property type="component" value="Chromosome"/>
</dbReference>
<feature type="compositionally biased region" description="Basic and acidic residues" evidence="4">
    <location>
        <begin position="253"/>
        <end position="266"/>
    </location>
</feature>
<organism evidence="6 7">
    <name type="scientific">Gimesia chilikensis</name>
    <dbReference type="NCBI Taxonomy" id="2605989"/>
    <lineage>
        <taxon>Bacteria</taxon>
        <taxon>Pseudomonadati</taxon>
        <taxon>Planctomycetota</taxon>
        <taxon>Planctomycetia</taxon>
        <taxon>Planctomycetales</taxon>
        <taxon>Planctomycetaceae</taxon>
        <taxon>Gimesia</taxon>
    </lineage>
</organism>
<evidence type="ECO:0000256" key="2">
    <source>
        <dbReference type="ARBA" id="ARBA00023172"/>
    </source>
</evidence>
<dbReference type="SMART" id="SM00857">
    <property type="entry name" value="Resolvase"/>
    <property type="match status" value="1"/>
</dbReference>
<gene>
    <name evidence="6" type="ORF">HG66A1_41830</name>
</gene>
<keyword evidence="2" id="KW-0233">DNA recombination</keyword>
<evidence type="ECO:0000256" key="4">
    <source>
        <dbReference type="SAM" id="MobiDB-lite"/>
    </source>
</evidence>
<dbReference type="EMBL" id="CP036266">
    <property type="protein sequence ID" value="QDT22375.1"/>
    <property type="molecule type" value="Genomic_DNA"/>
</dbReference>
<feature type="coiled-coil region" evidence="3">
    <location>
        <begin position="411"/>
        <end position="438"/>
    </location>
</feature>
<dbReference type="InterPro" id="IPR006119">
    <property type="entry name" value="Resolv_N"/>
</dbReference>
<sequence length="654" mass="75035">MSYREENELKPRNGHTLVVGILGRISGCVNQKELSLEDQVDHGKQVVYEMYDGEIDFRTITTKGKGERLDRPELLEIENWLNSDELDLLIVEDLGRLVRGPAAHRLCGIAVDHGTRVISPNDFIDTNNENWEDDVLDACKEHLKHNTHASLRLKQKLMNRFEKYGGATPCPIAGYIKPENAKSYSDWVKKEDATIFIREGLQILKRTLNGEAVAEYFNENGFSPGPYCSKDQWDGRMVLRFYRNPTLKGFPQRGDKHSIKHHETGRRISVRNPNGPRYREEPHLAFFSPDEIDPVLKALAEKNANYKRKKNQNGTDSRHRVPKKRTRAFGQHATCFYCGFHYVWGGNGMTNNLMCSNSREWHCWNSVGFNGPEAAQKLLEVVLDSVATLDEIDSQFREIVQQTHAGGPEKLLARENQLNREEEVIERERAKLKKFFKEIDDIDGEFLSEMLAELKGREKQLLLDRRALEHARSRQLDLPKSTLELKGILQHHLEDVDIHSHEFGDLIRELVPEIHVYLVRLIDGGHLLPRAKICLNLAGSIPDAAASTELQQLLSRELTLDLFEPPQRELIRPEAVKLAAAGLEQREIARRIEPNPTQTAVSNALKLHQQMLEQGLTSPYIFLDEPPDDYKKLRRHKNKKYSFQAKAGYQRPPL</sequence>
<feature type="region of interest" description="Disordered" evidence="4">
    <location>
        <begin position="252"/>
        <end position="275"/>
    </location>
</feature>
<dbReference type="SUPFAM" id="SSF53041">
    <property type="entry name" value="Resolvase-like"/>
    <property type="match status" value="1"/>
</dbReference>
<evidence type="ECO:0000259" key="5">
    <source>
        <dbReference type="SMART" id="SM00857"/>
    </source>
</evidence>
<dbReference type="InterPro" id="IPR050639">
    <property type="entry name" value="SSR_resolvase"/>
</dbReference>
<keyword evidence="7" id="KW-1185">Reference proteome</keyword>
<evidence type="ECO:0000256" key="3">
    <source>
        <dbReference type="SAM" id="Coils"/>
    </source>
</evidence>
<proteinExistence type="predicted"/>
<evidence type="ECO:0000256" key="1">
    <source>
        <dbReference type="ARBA" id="ARBA00023125"/>
    </source>
</evidence>
<dbReference type="GO" id="GO:0000150">
    <property type="term" value="F:DNA strand exchange activity"/>
    <property type="evidence" value="ECO:0007669"/>
    <property type="project" value="InterPro"/>
</dbReference>
<dbReference type="RefSeq" id="WP_145188123.1">
    <property type="nucleotide sequence ID" value="NZ_CP036266.1"/>
</dbReference>
<dbReference type="OrthoDB" id="210736at2"/>
<accession>A0A517PSM3</accession>
<protein>
    <recommendedName>
        <fullName evidence="5">Resolvase/invertase-type recombinase catalytic domain-containing protein</fullName>
    </recommendedName>
</protein>
<keyword evidence="1" id="KW-0238">DNA-binding</keyword>
<feature type="domain" description="Resolvase/invertase-type recombinase catalytic" evidence="5">
    <location>
        <begin position="19"/>
        <end position="161"/>
    </location>
</feature>
<dbReference type="PANTHER" id="PTHR30461">
    <property type="entry name" value="DNA-INVERTASE FROM LAMBDOID PROPHAGE"/>
    <property type="match status" value="1"/>
</dbReference>
<dbReference type="PANTHER" id="PTHR30461:SF2">
    <property type="entry name" value="SERINE RECOMBINASE PINE-RELATED"/>
    <property type="match status" value="1"/>
</dbReference>
<dbReference type="Gene3D" id="3.40.50.1390">
    <property type="entry name" value="Resolvase, N-terminal catalytic domain"/>
    <property type="match status" value="1"/>
</dbReference>